<proteinExistence type="predicted"/>
<gene>
    <name evidence="3" type="ORF">F6J89_26525</name>
</gene>
<protein>
    <submittedName>
        <fullName evidence="3">Uncharacterized protein</fullName>
    </submittedName>
</protein>
<dbReference type="AlphaFoldDB" id="A0A6B3NPB3"/>
<evidence type="ECO:0000313" key="3">
    <source>
        <dbReference type="EMBL" id="NER31078.1"/>
    </source>
</evidence>
<keyword evidence="1" id="KW-0175">Coiled coil</keyword>
<keyword evidence="2" id="KW-0472">Membrane</keyword>
<evidence type="ECO:0000256" key="1">
    <source>
        <dbReference type="SAM" id="Coils"/>
    </source>
</evidence>
<name>A0A6B3NPB3_9CYAN</name>
<dbReference type="EMBL" id="JAAHFQ010000714">
    <property type="protein sequence ID" value="NER31078.1"/>
    <property type="molecule type" value="Genomic_DNA"/>
</dbReference>
<keyword evidence="2" id="KW-0812">Transmembrane</keyword>
<comment type="caution">
    <text evidence="3">The sequence shown here is derived from an EMBL/GenBank/DDBJ whole genome shotgun (WGS) entry which is preliminary data.</text>
</comment>
<feature type="transmembrane region" description="Helical" evidence="2">
    <location>
        <begin position="21"/>
        <end position="40"/>
    </location>
</feature>
<evidence type="ECO:0000256" key="2">
    <source>
        <dbReference type="SAM" id="Phobius"/>
    </source>
</evidence>
<organism evidence="3">
    <name type="scientific">Symploca sp. SIO1C4</name>
    <dbReference type="NCBI Taxonomy" id="2607765"/>
    <lineage>
        <taxon>Bacteria</taxon>
        <taxon>Bacillati</taxon>
        <taxon>Cyanobacteriota</taxon>
        <taxon>Cyanophyceae</taxon>
        <taxon>Coleofasciculales</taxon>
        <taxon>Coleofasciculaceae</taxon>
        <taxon>Symploca</taxon>
    </lineage>
</organism>
<reference evidence="3" key="1">
    <citation type="submission" date="2019-11" db="EMBL/GenBank/DDBJ databases">
        <title>Genomic insights into an expanded diversity of filamentous marine cyanobacteria reveals the extraordinary biosynthetic potential of Moorea and Okeania.</title>
        <authorList>
            <person name="Ferreira Leao T."/>
            <person name="Wang M."/>
            <person name="Moss N."/>
            <person name="Da Silva R."/>
            <person name="Sanders J."/>
            <person name="Nurk S."/>
            <person name="Gurevich A."/>
            <person name="Humphrey G."/>
            <person name="Reher R."/>
            <person name="Zhu Q."/>
            <person name="Belda-Ferre P."/>
            <person name="Glukhov E."/>
            <person name="Rex R."/>
            <person name="Dorrestein P.C."/>
            <person name="Knight R."/>
            <person name="Pevzner P."/>
            <person name="Gerwick W.H."/>
            <person name="Gerwick L."/>
        </authorList>
    </citation>
    <scope>NUCLEOTIDE SEQUENCE</scope>
    <source>
        <strain evidence="3">SIO1C4</strain>
    </source>
</reference>
<keyword evidence="2" id="KW-1133">Transmembrane helix</keyword>
<feature type="coiled-coil region" evidence="1">
    <location>
        <begin position="73"/>
        <end position="100"/>
    </location>
</feature>
<feature type="transmembrane region" description="Helical" evidence="2">
    <location>
        <begin position="46"/>
        <end position="63"/>
    </location>
</feature>
<sequence>MTQLSESESKNSRTTRSDLTTKIWGFATGMLALCIPLSTVTNSGPLLPLTVITGAAVGTGAVWQSYYKKTGDGDLLINKLEVLEDRLANLETIVDAEELSFQQRIKHLESKDHVG</sequence>
<accession>A0A6B3NPB3</accession>